<evidence type="ECO:0000313" key="3">
    <source>
        <dbReference type="Proteomes" id="UP001652620"/>
    </source>
</evidence>
<dbReference type="GeneID" id="105232712"/>
<evidence type="ECO:0000256" key="1">
    <source>
        <dbReference type="SAM" id="MobiDB-lite"/>
    </source>
</evidence>
<evidence type="ECO:0000259" key="2">
    <source>
        <dbReference type="Pfam" id="PF00640"/>
    </source>
</evidence>
<feature type="compositionally biased region" description="Acidic residues" evidence="1">
    <location>
        <begin position="237"/>
        <end position="248"/>
    </location>
</feature>
<dbReference type="RefSeq" id="XP_029408830.2">
    <property type="nucleotide sequence ID" value="XM_029552970.2"/>
</dbReference>
<protein>
    <submittedName>
        <fullName evidence="4 5">Uncharacterized protein LOC105232712 isoform X1</fullName>
    </submittedName>
</protein>
<dbReference type="CDD" id="cd13160">
    <property type="entry name" value="PTB_LDLRAP_insect-like"/>
    <property type="match status" value="1"/>
</dbReference>
<dbReference type="InterPro" id="IPR006020">
    <property type="entry name" value="PTB/PI_dom"/>
</dbReference>
<evidence type="ECO:0000313" key="6">
    <source>
        <dbReference type="RefSeq" id="XP_029408831.2"/>
    </source>
</evidence>
<dbReference type="Proteomes" id="UP001652620">
    <property type="component" value="Chromosome 5"/>
</dbReference>
<dbReference type="AlphaFoldDB" id="A0A8N4L788"/>
<sequence length="248" mass="28032">MYIHISAYIYNYLCIFVQTRRDNGRTNNPLPLEVFSRGENHRKTLGYSCTKKQNKPIMTSAPATDLEAQVNVEDLPLTFKVKYIGSEVARGLWGIKFTRRPVDILVGVAKNVSAKKVLPQCDLTVSTDGVSIEIITPKASVNNWNYPIDTISYGVQDLVYTRVFAMIVVKDEQHPNPFEVHAFVCDSRAMARKLTYALAAAFQEYSRRVKESGEQSPTDNITPHRQKFAIDLRTPEELQEGANEETEA</sequence>
<organism evidence="3 5">
    <name type="scientific">Bactrocera dorsalis</name>
    <name type="common">Oriental fruit fly</name>
    <name type="synonym">Dacus dorsalis</name>
    <dbReference type="NCBI Taxonomy" id="27457"/>
    <lineage>
        <taxon>Eukaryota</taxon>
        <taxon>Metazoa</taxon>
        <taxon>Ecdysozoa</taxon>
        <taxon>Arthropoda</taxon>
        <taxon>Hexapoda</taxon>
        <taxon>Insecta</taxon>
        <taxon>Pterygota</taxon>
        <taxon>Neoptera</taxon>
        <taxon>Endopterygota</taxon>
        <taxon>Diptera</taxon>
        <taxon>Brachycera</taxon>
        <taxon>Muscomorpha</taxon>
        <taxon>Tephritoidea</taxon>
        <taxon>Tephritidae</taxon>
        <taxon>Bactrocera</taxon>
        <taxon>Bactrocera</taxon>
    </lineage>
</organism>
<dbReference type="OrthoDB" id="9994289at2759"/>
<proteinExistence type="predicted"/>
<dbReference type="InterPro" id="IPR011993">
    <property type="entry name" value="PH-like_dom_sf"/>
</dbReference>
<dbReference type="RefSeq" id="XP_029408829.2">
    <property type="nucleotide sequence ID" value="XM_029552969.2"/>
</dbReference>
<accession>A0A8N4L788</accession>
<dbReference type="Gene3D" id="2.30.29.30">
    <property type="entry name" value="Pleckstrin-homology domain (PH domain)/Phosphotyrosine-binding domain (PTB)"/>
    <property type="match status" value="1"/>
</dbReference>
<reference evidence="4 5" key="1">
    <citation type="submission" date="2025-05" db="UniProtKB">
        <authorList>
            <consortium name="RefSeq"/>
        </authorList>
    </citation>
    <scope>IDENTIFICATION</scope>
    <source>
        <tissue evidence="4 5">Adult</tissue>
    </source>
</reference>
<feature type="domain" description="PID" evidence="2">
    <location>
        <begin position="119"/>
        <end position="206"/>
    </location>
</feature>
<dbReference type="Pfam" id="PF00640">
    <property type="entry name" value="PID"/>
    <property type="match status" value="1"/>
</dbReference>
<evidence type="ECO:0000313" key="7">
    <source>
        <dbReference type="RefSeq" id="XP_029408832.2"/>
    </source>
</evidence>
<dbReference type="RefSeq" id="XP_029408832.2">
    <property type="nucleotide sequence ID" value="XM_029552972.2"/>
</dbReference>
<dbReference type="InterPro" id="IPR051133">
    <property type="entry name" value="Adapter_Engulfment-Domain"/>
</dbReference>
<dbReference type="PANTHER" id="PTHR11232:SF57">
    <property type="entry name" value="RE46159P"/>
    <property type="match status" value="1"/>
</dbReference>
<evidence type="ECO:0000313" key="4">
    <source>
        <dbReference type="RefSeq" id="XP_029408829.2"/>
    </source>
</evidence>
<feature type="compositionally biased region" description="Polar residues" evidence="1">
    <location>
        <begin position="214"/>
        <end position="223"/>
    </location>
</feature>
<keyword evidence="3" id="KW-1185">Reference proteome</keyword>
<dbReference type="RefSeq" id="XP_029408831.2">
    <property type="nucleotide sequence ID" value="XM_029552971.2"/>
</dbReference>
<dbReference type="SUPFAM" id="SSF50729">
    <property type="entry name" value="PH domain-like"/>
    <property type="match status" value="1"/>
</dbReference>
<evidence type="ECO:0000313" key="5">
    <source>
        <dbReference type="RefSeq" id="XP_029408830.2"/>
    </source>
</evidence>
<dbReference type="PANTHER" id="PTHR11232">
    <property type="entry name" value="PHOSPHOTYROSINE INTERACTION DOMAIN-CONTAINING FAMILY MEMBER"/>
    <property type="match status" value="1"/>
</dbReference>
<feature type="region of interest" description="Disordered" evidence="1">
    <location>
        <begin position="210"/>
        <end position="248"/>
    </location>
</feature>
<gene>
    <name evidence="4 5 6 7" type="primary">LOC105232712</name>
</gene>
<name>A0A8N4L788_BACDO</name>